<sequence>MDKRELETLLDRYEKGQCTPREIAALEKVLAVAAEDSVTDELEVDTNTFKQKWALAKQKTNAASRRARILRILPYAAASIVIAGSLFFFGDRYYGATKQQPQVTIIENVEPGRNQAYLTLGDGRKISLEEAKDGLLASQGSFSLYKTGNGQLKYVRPNDKAGINPMQTNTISTPRGGEFSVELPDGSRVWLNAASSITFSTDMATSATRELSIHGEVYFEVATDKSRPFRVKAGIQTVEVLGTHFSINSYADEPQVKTSLLEGSVRITSHTLATGVILRPGQQALLSQNKKIEIVPVNESALAWKNGLIRFRGADLHTVMRQLSRWYDLDVIYEGQISNELINATVPKTSQLATVLDLLRGIGVEFTIEQTATGKRIIVKGN</sequence>
<gene>
    <name evidence="4" type="ORF">MKQ68_16910</name>
</gene>
<dbReference type="RefSeq" id="WP_264280144.1">
    <property type="nucleotide sequence ID" value="NZ_CP107006.1"/>
</dbReference>
<dbReference type="PIRSF" id="PIRSF018266">
    <property type="entry name" value="FecR"/>
    <property type="match status" value="1"/>
</dbReference>
<feature type="domain" description="Protein FecR C-terminal" evidence="3">
    <location>
        <begin position="309"/>
        <end position="370"/>
    </location>
</feature>
<dbReference type="Gene3D" id="2.60.120.1440">
    <property type="match status" value="1"/>
</dbReference>
<dbReference type="InterPro" id="IPR012373">
    <property type="entry name" value="Ferrdict_sens_TM"/>
</dbReference>
<dbReference type="EMBL" id="CP107006">
    <property type="protein sequence ID" value="UYQ91770.1"/>
    <property type="molecule type" value="Genomic_DNA"/>
</dbReference>
<keyword evidence="5" id="KW-1185">Reference proteome</keyword>
<evidence type="ECO:0000313" key="5">
    <source>
        <dbReference type="Proteomes" id="UP001162741"/>
    </source>
</evidence>
<evidence type="ECO:0000256" key="1">
    <source>
        <dbReference type="SAM" id="Phobius"/>
    </source>
</evidence>
<protein>
    <submittedName>
        <fullName evidence="4">FecR domain-containing protein</fullName>
    </submittedName>
</protein>
<dbReference type="PANTHER" id="PTHR30273:SF2">
    <property type="entry name" value="PROTEIN FECR"/>
    <property type="match status" value="1"/>
</dbReference>
<dbReference type="InterPro" id="IPR032508">
    <property type="entry name" value="FecR_C"/>
</dbReference>
<dbReference type="Proteomes" id="UP001162741">
    <property type="component" value="Chromosome"/>
</dbReference>
<keyword evidence="1" id="KW-0472">Membrane</keyword>
<keyword evidence="1" id="KW-0812">Transmembrane</keyword>
<accession>A0ABY6IWL5</accession>
<dbReference type="Pfam" id="PF04773">
    <property type="entry name" value="FecR"/>
    <property type="match status" value="1"/>
</dbReference>
<keyword evidence="1" id="KW-1133">Transmembrane helix</keyword>
<organism evidence="4 5">
    <name type="scientific">Chitinophaga horti</name>
    <dbReference type="NCBI Taxonomy" id="2920382"/>
    <lineage>
        <taxon>Bacteria</taxon>
        <taxon>Pseudomonadati</taxon>
        <taxon>Bacteroidota</taxon>
        <taxon>Chitinophagia</taxon>
        <taxon>Chitinophagales</taxon>
        <taxon>Chitinophagaceae</taxon>
        <taxon>Chitinophaga</taxon>
    </lineage>
</organism>
<evidence type="ECO:0000259" key="3">
    <source>
        <dbReference type="Pfam" id="PF16344"/>
    </source>
</evidence>
<name>A0ABY6IWL5_9BACT</name>
<evidence type="ECO:0000259" key="2">
    <source>
        <dbReference type="Pfam" id="PF04773"/>
    </source>
</evidence>
<reference evidence="4" key="1">
    <citation type="submission" date="2022-10" db="EMBL/GenBank/DDBJ databases">
        <title>Chitinophaga sp. nov., isolated from soil.</title>
        <authorList>
            <person name="Jeon C.O."/>
        </authorList>
    </citation>
    <scope>NUCLEOTIDE SEQUENCE</scope>
    <source>
        <strain evidence="4">R8</strain>
    </source>
</reference>
<proteinExistence type="predicted"/>
<feature type="transmembrane region" description="Helical" evidence="1">
    <location>
        <begin position="72"/>
        <end position="90"/>
    </location>
</feature>
<dbReference type="InterPro" id="IPR006860">
    <property type="entry name" value="FecR"/>
</dbReference>
<evidence type="ECO:0000313" key="4">
    <source>
        <dbReference type="EMBL" id="UYQ91770.1"/>
    </source>
</evidence>
<dbReference type="Gene3D" id="3.55.50.30">
    <property type="match status" value="1"/>
</dbReference>
<feature type="domain" description="FecR protein" evidence="2">
    <location>
        <begin position="170"/>
        <end position="266"/>
    </location>
</feature>
<dbReference type="PANTHER" id="PTHR30273">
    <property type="entry name" value="PERIPLASMIC SIGNAL SENSOR AND SIGMA FACTOR ACTIVATOR FECR-RELATED"/>
    <property type="match status" value="1"/>
</dbReference>
<dbReference type="Pfam" id="PF16344">
    <property type="entry name" value="FecR_C"/>
    <property type="match status" value="1"/>
</dbReference>